<dbReference type="InterPro" id="IPR033132">
    <property type="entry name" value="GH_1_N_CS"/>
</dbReference>
<sequence length="437" mass="48162">MLPRGSPYLPPHPHPHPHRGESVTSAETGPHDAGADFPAGFLWGSATAAHQVEGGNVNNDWWAFEHDPSTAARESSGDGIDHFHRYEEDFTLLASMGHNAHRLSLEWSRIEPAPGEFSTSALSHYRRVLTALADRGLTAFVTLHHFTLPRWFAARGGWLAPDALELFERYCSRVAVELGDLMPFVCTVNEPQMVALHGYLEGYHPPGVTNAVLWKRVGRTLLAAHRVAVRAMRTGAGTPQCGLVVQLPLLAPARADDEGCRAFCETMRGEIVDLYLNGLSGRDRGDWLGVQYYRKQWVDSASPTLFAQPPAGVRISQMGWAVHADGLRLILHRASETGLPLYVTENGIATEDDSERVEYLASHLAAVAQAMAEGIDVRGYLHWSAFDNFEWAEGYVPKFGLIAVDRENDFVRTPKPSAYAFERIARTGRLSALPDPG</sequence>
<evidence type="ECO:0000313" key="9">
    <source>
        <dbReference type="Proteomes" id="UP000595046"/>
    </source>
</evidence>
<feature type="region of interest" description="Disordered" evidence="7">
    <location>
        <begin position="1"/>
        <end position="37"/>
    </location>
</feature>
<evidence type="ECO:0000256" key="7">
    <source>
        <dbReference type="SAM" id="MobiDB-lite"/>
    </source>
</evidence>
<protein>
    <submittedName>
        <fullName evidence="8">Glycoside hydrolase family 1 protein</fullName>
    </submittedName>
</protein>
<accession>A0A7T1TC17</accession>
<dbReference type="InterPro" id="IPR001360">
    <property type="entry name" value="Glyco_hydro_1"/>
</dbReference>
<gene>
    <name evidence="8" type="ORF">G4Z16_31515</name>
</gene>
<dbReference type="GO" id="GO:0005829">
    <property type="term" value="C:cytosol"/>
    <property type="evidence" value="ECO:0007669"/>
    <property type="project" value="TreeGrafter"/>
</dbReference>
<dbReference type="PANTHER" id="PTHR10353">
    <property type="entry name" value="GLYCOSYL HYDROLASE"/>
    <property type="match status" value="1"/>
</dbReference>
<dbReference type="AlphaFoldDB" id="A0A7T1TC17"/>
<evidence type="ECO:0000256" key="5">
    <source>
        <dbReference type="RuleBase" id="RU003690"/>
    </source>
</evidence>
<dbReference type="PROSITE" id="PS00572">
    <property type="entry name" value="GLYCOSYL_HYDROL_F1_1"/>
    <property type="match status" value="1"/>
</dbReference>
<evidence type="ECO:0000256" key="6">
    <source>
        <dbReference type="RuleBase" id="RU004468"/>
    </source>
</evidence>
<dbReference type="EMBL" id="CP048882">
    <property type="protein sequence ID" value="QPP10207.1"/>
    <property type="molecule type" value="Genomic_DNA"/>
</dbReference>
<evidence type="ECO:0000256" key="2">
    <source>
        <dbReference type="ARBA" id="ARBA00022801"/>
    </source>
</evidence>
<keyword evidence="2 6" id="KW-0378">Hydrolase</keyword>
<dbReference type="PRINTS" id="PR00131">
    <property type="entry name" value="GLHYDRLASE1"/>
</dbReference>
<feature type="active site" description="Nucleophile" evidence="4">
    <location>
        <position position="345"/>
    </location>
</feature>
<comment type="similarity">
    <text evidence="1 5">Belongs to the glycosyl hydrolase 1 family.</text>
</comment>
<evidence type="ECO:0000256" key="3">
    <source>
        <dbReference type="ARBA" id="ARBA00023295"/>
    </source>
</evidence>
<dbReference type="Gene3D" id="3.20.20.80">
    <property type="entry name" value="Glycosidases"/>
    <property type="match status" value="1"/>
</dbReference>
<organism evidence="8 9">
    <name type="scientific">Streptomyces bathyalis</name>
    <dbReference type="NCBI Taxonomy" id="2710756"/>
    <lineage>
        <taxon>Bacteria</taxon>
        <taxon>Bacillati</taxon>
        <taxon>Actinomycetota</taxon>
        <taxon>Actinomycetes</taxon>
        <taxon>Kitasatosporales</taxon>
        <taxon>Streptomycetaceae</taxon>
        <taxon>Streptomyces</taxon>
    </lineage>
</organism>
<dbReference type="Proteomes" id="UP000595046">
    <property type="component" value="Chromosome"/>
</dbReference>
<name>A0A7T1TC17_9ACTN</name>
<reference evidence="9" key="1">
    <citation type="submission" date="2020-02" db="EMBL/GenBank/DDBJ databases">
        <title>Streptomyces sp. ASO4wet.</title>
        <authorList>
            <person name="Risdian C."/>
            <person name="Landwehr W."/>
            <person name="Schupp P."/>
            <person name="Wink J."/>
        </authorList>
    </citation>
    <scope>NUCLEOTIDE SEQUENCE [LARGE SCALE GENOMIC DNA]</scope>
    <source>
        <strain evidence="9">ASO4wet</strain>
    </source>
</reference>
<evidence type="ECO:0000256" key="4">
    <source>
        <dbReference type="PROSITE-ProRule" id="PRU10055"/>
    </source>
</evidence>
<dbReference type="PROSITE" id="PS00653">
    <property type="entry name" value="GLYCOSYL_HYDROL_F1_2"/>
    <property type="match status" value="1"/>
</dbReference>
<dbReference type="InterPro" id="IPR017853">
    <property type="entry name" value="GH"/>
</dbReference>
<dbReference type="GO" id="GO:0008422">
    <property type="term" value="F:beta-glucosidase activity"/>
    <property type="evidence" value="ECO:0007669"/>
    <property type="project" value="UniProtKB-EC"/>
</dbReference>
<dbReference type="Pfam" id="PF00232">
    <property type="entry name" value="Glyco_hydro_1"/>
    <property type="match status" value="2"/>
</dbReference>
<keyword evidence="9" id="KW-1185">Reference proteome</keyword>
<evidence type="ECO:0000256" key="1">
    <source>
        <dbReference type="ARBA" id="ARBA00010838"/>
    </source>
</evidence>
<keyword evidence="3 6" id="KW-0326">Glycosidase</keyword>
<dbReference type="InterPro" id="IPR018120">
    <property type="entry name" value="Glyco_hydro_1_AS"/>
</dbReference>
<dbReference type="GO" id="GO:0016052">
    <property type="term" value="P:carbohydrate catabolic process"/>
    <property type="evidence" value="ECO:0007669"/>
    <property type="project" value="TreeGrafter"/>
</dbReference>
<dbReference type="PANTHER" id="PTHR10353:SF209">
    <property type="entry name" value="GALACTOLIPID GALACTOSYLTRANSFERASE SFR2, CHLOROPLASTIC"/>
    <property type="match status" value="1"/>
</dbReference>
<dbReference type="KEGG" id="sbat:G4Z16_31515"/>
<proteinExistence type="inferred from homology"/>
<evidence type="ECO:0000313" key="8">
    <source>
        <dbReference type="EMBL" id="QPP10207.1"/>
    </source>
</evidence>
<dbReference type="SUPFAM" id="SSF51445">
    <property type="entry name" value="(Trans)glycosidases"/>
    <property type="match status" value="1"/>
</dbReference>